<dbReference type="AlphaFoldDB" id="A0A365H016"/>
<accession>A0A365H016</accession>
<organism evidence="2 3">
    <name type="scientific">Actinomadura craniellae</name>
    <dbReference type="NCBI Taxonomy" id="2231787"/>
    <lineage>
        <taxon>Bacteria</taxon>
        <taxon>Bacillati</taxon>
        <taxon>Actinomycetota</taxon>
        <taxon>Actinomycetes</taxon>
        <taxon>Streptosporangiales</taxon>
        <taxon>Thermomonosporaceae</taxon>
        <taxon>Actinomadura</taxon>
    </lineage>
</organism>
<dbReference type="EMBL" id="QLYX01000013">
    <property type="protein sequence ID" value="RAY12429.1"/>
    <property type="molecule type" value="Genomic_DNA"/>
</dbReference>
<dbReference type="InterPro" id="IPR002818">
    <property type="entry name" value="DJ-1/PfpI"/>
</dbReference>
<dbReference type="InterPro" id="IPR052158">
    <property type="entry name" value="INH-QAR"/>
</dbReference>
<name>A0A365H016_9ACTN</name>
<sequence length="233" mass="24816">MTETQSRTVAFVLYPGLTPLDLVGPLQVFSVLEQTGLGFRPVVVGAHTRPVGTDTPLLLAASHTFAEVPDPYAVIVPGGDVPTLRALADEELLDYLRRVAEPAEIVGSVCTGSLLLAGAGLLDGRRAATHWAYRDVLARLGAVPVAERWVEDGRFVTAAGVSAGIDMALHLVRRLAGDEMTRLVQLGIEYDPEPPLGPIDWSGPEAAVLDGWSDRSVEAAVRDRPELAARLLA</sequence>
<evidence type="ECO:0000259" key="1">
    <source>
        <dbReference type="Pfam" id="PF01965"/>
    </source>
</evidence>
<dbReference type="PANTHER" id="PTHR43130">
    <property type="entry name" value="ARAC-FAMILY TRANSCRIPTIONAL REGULATOR"/>
    <property type="match status" value="1"/>
</dbReference>
<protein>
    <submittedName>
        <fullName evidence="2">DJ-1/PfpI family protein</fullName>
    </submittedName>
</protein>
<dbReference type="InterPro" id="IPR029062">
    <property type="entry name" value="Class_I_gatase-like"/>
</dbReference>
<evidence type="ECO:0000313" key="2">
    <source>
        <dbReference type="EMBL" id="RAY12429.1"/>
    </source>
</evidence>
<reference evidence="2 3" key="1">
    <citation type="submission" date="2018-06" db="EMBL/GenBank/DDBJ databases">
        <title>Actinomadura craniellae sp. nov. isolated from marine sponge Craniella sp.</title>
        <authorList>
            <person name="Li L."/>
            <person name="Xu Q.H."/>
            <person name="Lin H.W."/>
            <person name="Lu Y.H."/>
        </authorList>
    </citation>
    <scope>NUCLEOTIDE SEQUENCE [LARGE SCALE GENOMIC DNA]</scope>
    <source>
        <strain evidence="2 3">LHW63021</strain>
    </source>
</reference>
<dbReference type="OrthoDB" id="4265717at2"/>
<dbReference type="SUPFAM" id="SSF52317">
    <property type="entry name" value="Class I glutamine amidotransferase-like"/>
    <property type="match status" value="1"/>
</dbReference>
<gene>
    <name evidence="2" type="ORF">DPM19_25110</name>
</gene>
<dbReference type="CDD" id="cd03139">
    <property type="entry name" value="GATase1_PfpI_2"/>
    <property type="match status" value="1"/>
</dbReference>
<dbReference type="Pfam" id="PF01965">
    <property type="entry name" value="DJ-1_PfpI"/>
    <property type="match status" value="1"/>
</dbReference>
<keyword evidence="3" id="KW-1185">Reference proteome</keyword>
<proteinExistence type="predicted"/>
<feature type="domain" description="DJ-1/PfpI" evidence="1">
    <location>
        <begin position="8"/>
        <end position="173"/>
    </location>
</feature>
<dbReference type="RefSeq" id="WP_111870485.1">
    <property type="nucleotide sequence ID" value="NZ_QLYX01000013.1"/>
</dbReference>
<dbReference type="GO" id="GO:0006355">
    <property type="term" value="P:regulation of DNA-templated transcription"/>
    <property type="evidence" value="ECO:0007669"/>
    <property type="project" value="TreeGrafter"/>
</dbReference>
<comment type="caution">
    <text evidence="2">The sequence shown here is derived from an EMBL/GenBank/DDBJ whole genome shotgun (WGS) entry which is preliminary data.</text>
</comment>
<dbReference type="Proteomes" id="UP000251891">
    <property type="component" value="Unassembled WGS sequence"/>
</dbReference>
<evidence type="ECO:0000313" key="3">
    <source>
        <dbReference type="Proteomes" id="UP000251891"/>
    </source>
</evidence>
<dbReference type="PANTHER" id="PTHR43130:SF2">
    <property type="entry name" value="DJ-1_PFPI DOMAIN-CONTAINING PROTEIN"/>
    <property type="match status" value="1"/>
</dbReference>
<dbReference type="Gene3D" id="3.40.50.880">
    <property type="match status" value="1"/>
</dbReference>